<feature type="transmembrane region" description="Helical" evidence="4">
    <location>
        <begin position="339"/>
        <end position="357"/>
    </location>
</feature>
<sequence>MPNIELQNRTPLRPPGSEGESDEHASSQPHARIIQHLQAADKGLAAYRVLFAAFAFEGVLWGFPLSFGVFQQYYTTLPGFAGSQFITYIGTIATGITYLGAPILAPIVKQYPQYQRLLILVGWSLCVMSLIAGSFANTIVGLVLTQGVLYGVGYLIVFYPVVSIVNEWWIARRGFAWGIMLGSSGISGVVYPFINEALLHKYGYQTALRAMALATVILTGPLLPFLKGRLPPSRNIILTRTNWSFLRKPIFWLYIMSTIAQSLGFYLPTLYLPAYASAAGLSTIIGATLLAVVNIASVLGQFTYGWLSDRNFSLNILLLSTSAVAAISSLTLWGLAQSLSFLILFAMIYGFFAYAYLAMRVRIGMAVAAEPNDSMTMFCIFSFSQGIGNVLAGPISGALLTANADVDAHEYGYFRYKGLIIFTGVSMVASAICISLSYLVPTRFRS</sequence>
<gene>
    <name evidence="6" type="ORF">GOMPHAMPRED_002806</name>
</gene>
<evidence type="ECO:0000313" key="7">
    <source>
        <dbReference type="Proteomes" id="UP000664169"/>
    </source>
</evidence>
<feature type="transmembrane region" description="Helical" evidence="4">
    <location>
        <begin position="142"/>
        <end position="162"/>
    </location>
</feature>
<accession>A0A8H3FLQ8</accession>
<feature type="region of interest" description="Disordered" evidence="3">
    <location>
        <begin position="1"/>
        <end position="27"/>
    </location>
</feature>
<dbReference type="SUPFAM" id="SSF103473">
    <property type="entry name" value="MFS general substrate transporter"/>
    <property type="match status" value="1"/>
</dbReference>
<dbReference type="GO" id="GO:0022857">
    <property type="term" value="F:transmembrane transporter activity"/>
    <property type="evidence" value="ECO:0007669"/>
    <property type="project" value="InterPro"/>
</dbReference>
<dbReference type="InterPro" id="IPR036259">
    <property type="entry name" value="MFS_trans_sf"/>
</dbReference>
<feature type="transmembrane region" description="Helical" evidence="4">
    <location>
        <begin position="312"/>
        <end position="333"/>
    </location>
</feature>
<feature type="transmembrane region" description="Helical" evidence="4">
    <location>
        <begin position="174"/>
        <end position="194"/>
    </location>
</feature>
<evidence type="ECO:0000256" key="3">
    <source>
        <dbReference type="SAM" id="MobiDB-lite"/>
    </source>
</evidence>
<dbReference type="InterPro" id="IPR011701">
    <property type="entry name" value="MFS"/>
</dbReference>
<dbReference type="Pfam" id="PF07690">
    <property type="entry name" value="MFS_1"/>
    <property type="match status" value="1"/>
</dbReference>
<feature type="transmembrane region" description="Helical" evidence="4">
    <location>
        <begin position="250"/>
        <end position="268"/>
    </location>
</feature>
<dbReference type="Proteomes" id="UP000664169">
    <property type="component" value="Unassembled WGS sequence"/>
</dbReference>
<comment type="subcellular location">
    <subcellularLocation>
        <location evidence="1">Membrane</location>
        <topology evidence="1">Multi-pass membrane protein</topology>
    </subcellularLocation>
</comment>
<feature type="transmembrane region" description="Helical" evidence="4">
    <location>
        <begin position="85"/>
        <end position="105"/>
    </location>
</feature>
<comment type="similarity">
    <text evidence="2">Belongs to the major facilitator superfamily. Monocarboxylate porter (TC 2.A.1.13) family.</text>
</comment>
<evidence type="ECO:0000256" key="2">
    <source>
        <dbReference type="ARBA" id="ARBA00006727"/>
    </source>
</evidence>
<dbReference type="PROSITE" id="PS50850">
    <property type="entry name" value="MFS"/>
    <property type="match status" value="1"/>
</dbReference>
<protein>
    <recommendedName>
        <fullName evidence="5">Major facilitator superfamily (MFS) profile domain-containing protein</fullName>
    </recommendedName>
</protein>
<feature type="transmembrane region" description="Helical" evidence="4">
    <location>
        <begin position="274"/>
        <end position="300"/>
    </location>
</feature>
<dbReference type="OrthoDB" id="2213137at2759"/>
<proteinExistence type="inferred from homology"/>
<feature type="transmembrane region" description="Helical" evidence="4">
    <location>
        <begin position="378"/>
        <end position="399"/>
    </location>
</feature>
<organism evidence="6 7">
    <name type="scientific">Gomphillus americanus</name>
    <dbReference type="NCBI Taxonomy" id="1940652"/>
    <lineage>
        <taxon>Eukaryota</taxon>
        <taxon>Fungi</taxon>
        <taxon>Dikarya</taxon>
        <taxon>Ascomycota</taxon>
        <taxon>Pezizomycotina</taxon>
        <taxon>Lecanoromycetes</taxon>
        <taxon>OSLEUM clade</taxon>
        <taxon>Ostropomycetidae</taxon>
        <taxon>Ostropales</taxon>
        <taxon>Graphidaceae</taxon>
        <taxon>Gomphilloideae</taxon>
        <taxon>Gomphillus</taxon>
    </lineage>
</organism>
<keyword evidence="4" id="KW-1133">Transmembrane helix</keyword>
<keyword evidence="4" id="KW-0472">Membrane</keyword>
<comment type="caution">
    <text evidence="6">The sequence shown here is derived from an EMBL/GenBank/DDBJ whole genome shotgun (WGS) entry which is preliminary data.</text>
</comment>
<name>A0A8H3FLQ8_9LECA</name>
<reference evidence="6" key="1">
    <citation type="submission" date="2021-03" db="EMBL/GenBank/DDBJ databases">
        <authorList>
            <person name="Tagirdzhanova G."/>
        </authorList>
    </citation>
    <scope>NUCLEOTIDE SEQUENCE</scope>
</reference>
<feature type="transmembrane region" description="Helical" evidence="4">
    <location>
        <begin position="419"/>
        <end position="440"/>
    </location>
</feature>
<keyword evidence="4" id="KW-0812">Transmembrane</keyword>
<feature type="transmembrane region" description="Helical" evidence="4">
    <location>
        <begin position="117"/>
        <end position="136"/>
    </location>
</feature>
<dbReference type="PANTHER" id="PTHR11360">
    <property type="entry name" value="MONOCARBOXYLATE TRANSPORTER"/>
    <property type="match status" value="1"/>
</dbReference>
<keyword evidence="7" id="KW-1185">Reference proteome</keyword>
<dbReference type="EMBL" id="CAJPDQ010000019">
    <property type="protein sequence ID" value="CAF9923316.1"/>
    <property type="molecule type" value="Genomic_DNA"/>
</dbReference>
<dbReference type="GO" id="GO:0016020">
    <property type="term" value="C:membrane"/>
    <property type="evidence" value="ECO:0007669"/>
    <property type="project" value="UniProtKB-SubCell"/>
</dbReference>
<dbReference type="Gene3D" id="1.20.1250.20">
    <property type="entry name" value="MFS general substrate transporter like domains"/>
    <property type="match status" value="2"/>
</dbReference>
<feature type="domain" description="Major facilitator superfamily (MFS) profile" evidence="5">
    <location>
        <begin position="250"/>
        <end position="446"/>
    </location>
</feature>
<dbReference type="InterPro" id="IPR020846">
    <property type="entry name" value="MFS_dom"/>
</dbReference>
<feature type="transmembrane region" description="Helical" evidence="4">
    <location>
        <begin position="206"/>
        <end position="226"/>
    </location>
</feature>
<dbReference type="InterPro" id="IPR050327">
    <property type="entry name" value="Proton-linked_MCT"/>
</dbReference>
<feature type="transmembrane region" description="Helical" evidence="4">
    <location>
        <begin position="45"/>
        <end position="65"/>
    </location>
</feature>
<dbReference type="AlphaFoldDB" id="A0A8H3FLQ8"/>
<evidence type="ECO:0000256" key="4">
    <source>
        <dbReference type="SAM" id="Phobius"/>
    </source>
</evidence>
<evidence type="ECO:0000259" key="5">
    <source>
        <dbReference type="PROSITE" id="PS50850"/>
    </source>
</evidence>
<evidence type="ECO:0000313" key="6">
    <source>
        <dbReference type="EMBL" id="CAF9923316.1"/>
    </source>
</evidence>
<dbReference type="PANTHER" id="PTHR11360:SF287">
    <property type="entry name" value="MFS MONOCARBOXYLATE TRANSPORTER"/>
    <property type="match status" value="1"/>
</dbReference>
<evidence type="ECO:0000256" key="1">
    <source>
        <dbReference type="ARBA" id="ARBA00004141"/>
    </source>
</evidence>
<feature type="compositionally biased region" description="Polar residues" evidence="3">
    <location>
        <begin position="1"/>
        <end position="10"/>
    </location>
</feature>